<feature type="region of interest" description="Disordered" evidence="1">
    <location>
        <begin position="136"/>
        <end position="200"/>
    </location>
</feature>
<keyword evidence="3" id="KW-1185">Reference proteome</keyword>
<dbReference type="GeneID" id="18929637"/>
<protein>
    <submittedName>
        <fullName evidence="2">Uncharacterized protein</fullName>
    </submittedName>
</protein>
<organism evidence="3">
    <name type="scientific">Melampsora larici-populina (strain 98AG31 / pathotype 3-4-7)</name>
    <name type="common">Poplar leaf rust fungus</name>
    <dbReference type="NCBI Taxonomy" id="747676"/>
    <lineage>
        <taxon>Eukaryota</taxon>
        <taxon>Fungi</taxon>
        <taxon>Dikarya</taxon>
        <taxon>Basidiomycota</taxon>
        <taxon>Pucciniomycotina</taxon>
        <taxon>Pucciniomycetes</taxon>
        <taxon>Pucciniales</taxon>
        <taxon>Melampsoraceae</taxon>
        <taxon>Melampsora</taxon>
    </lineage>
</organism>
<sequence>MSSPLHMSLYADFKERSGYSKSAAGPQAPDSMAYYAKILLSLSQGVVHPTNVTHKFLGEHIDPLLLVDTSPSSSGIAAHSEAQSRGEISKRPSRFMVKAPKPKITLTELASKMESSYRGFARQAVAISDTLRELDNNRVHKRERTETSTNTGYQRSSKRLAKAHSTRTPRSRKPKPKSNDEVTKKGSAPISNASIQPSKQRLRLCRANQIKYCGLMPDDRDSKENLVYGSLLGGSGERQSDLVEKKSS</sequence>
<evidence type="ECO:0000313" key="2">
    <source>
        <dbReference type="EMBL" id="EGG09900.1"/>
    </source>
</evidence>
<feature type="compositionally biased region" description="Basic and acidic residues" evidence="1">
    <location>
        <begin position="136"/>
        <end position="146"/>
    </location>
</feature>
<reference evidence="3" key="1">
    <citation type="journal article" date="2011" name="Proc. Natl. Acad. Sci. U.S.A.">
        <title>Obligate biotrophy features unraveled by the genomic analysis of rust fungi.</title>
        <authorList>
            <person name="Duplessis S."/>
            <person name="Cuomo C.A."/>
            <person name="Lin Y.-C."/>
            <person name="Aerts A."/>
            <person name="Tisserant E."/>
            <person name="Veneault-Fourrey C."/>
            <person name="Joly D.L."/>
            <person name="Hacquard S."/>
            <person name="Amselem J."/>
            <person name="Cantarel B.L."/>
            <person name="Chiu R."/>
            <person name="Coutinho P.M."/>
            <person name="Feau N."/>
            <person name="Field M."/>
            <person name="Frey P."/>
            <person name="Gelhaye E."/>
            <person name="Goldberg J."/>
            <person name="Grabherr M.G."/>
            <person name="Kodira C.D."/>
            <person name="Kohler A."/>
            <person name="Kuees U."/>
            <person name="Lindquist E.A."/>
            <person name="Lucas S.M."/>
            <person name="Mago R."/>
            <person name="Mauceli E."/>
            <person name="Morin E."/>
            <person name="Murat C."/>
            <person name="Pangilinan J.L."/>
            <person name="Park R."/>
            <person name="Pearson M."/>
            <person name="Quesneville H."/>
            <person name="Rouhier N."/>
            <person name="Sakthikumar S."/>
            <person name="Salamov A.A."/>
            <person name="Schmutz J."/>
            <person name="Selles B."/>
            <person name="Shapiro H."/>
            <person name="Tanguay P."/>
            <person name="Tuskan G.A."/>
            <person name="Henrissat B."/>
            <person name="Van de Peer Y."/>
            <person name="Rouze P."/>
            <person name="Ellis J.G."/>
            <person name="Dodds P.N."/>
            <person name="Schein J.E."/>
            <person name="Zhong S."/>
            <person name="Hamelin R.C."/>
            <person name="Grigoriev I.V."/>
            <person name="Szabo L.J."/>
            <person name="Martin F."/>
        </authorList>
    </citation>
    <scope>NUCLEOTIDE SEQUENCE [LARGE SCALE GENOMIC DNA]</scope>
    <source>
        <strain evidence="3">98AG31 / pathotype 3-4-7</strain>
    </source>
</reference>
<feature type="region of interest" description="Disordered" evidence="1">
    <location>
        <begin position="215"/>
        <end position="248"/>
    </location>
</feature>
<dbReference type="InParanoid" id="F4RCZ8"/>
<dbReference type="Proteomes" id="UP000001072">
    <property type="component" value="Unassembled WGS sequence"/>
</dbReference>
<dbReference type="KEGG" id="mlr:MELLADRAFT_60935"/>
<accession>F4RCZ8</accession>
<dbReference type="EMBL" id="GL883096">
    <property type="protein sequence ID" value="EGG09900.1"/>
    <property type="molecule type" value="Genomic_DNA"/>
</dbReference>
<feature type="compositionally biased region" description="Polar residues" evidence="1">
    <location>
        <begin position="189"/>
        <end position="199"/>
    </location>
</feature>
<feature type="compositionally biased region" description="Basic residues" evidence="1">
    <location>
        <begin position="156"/>
        <end position="176"/>
    </location>
</feature>
<proteinExistence type="predicted"/>
<dbReference type="HOGENOM" id="CLU_1090200_0_0_1"/>
<dbReference type="RefSeq" id="XP_007406954.1">
    <property type="nucleotide sequence ID" value="XM_007406892.1"/>
</dbReference>
<evidence type="ECO:0000313" key="3">
    <source>
        <dbReference type="Proteomes" id="UP000001072"/>
    </source>
</evidence>
<evidence type="ECO:0000256" key="1">
    <source>
        <dbReference type="SAM" id="MobiDB-lite"/>
    </source>
</evidence>
<gene>
    <name evidence="2" type="ORF">MELLADRAFT_60935</name>
</gene>
<dbReference type="AlphaFoldDB" id="F4RCZ8"/>
<dbReference type="VEuPathDB" id="FungiDB:MELLADRAFT_60935"/>
<feature type="compositionally biased region" description="Basic and acidic residues" evidence="1">
    <location>
        <begin position="238"/>
        <end position="248"/>
    </location>
</feature>
<name>F4RCZ8_MELLP</name>